<evidence type="ECO:0000313" key="1">
    <source>
        <dbReference type="EMBL" id="MEK8180774.1"/>
    </source>
</evidence>
<accession>A0ABU9E290</accession>
<evidence type="ECO:0000313" key="2">
    <source>
        <dbReference type="Proteomes" id="UP001491349"/>
    </source>
</evidence>
<gene>
    <name evidence="1" type="ORF">WMW71_10525</name>
</gene>
<dbReference type="RefSeq" id="WP_187660885.1">
    <property type="nucleotide sequence ID" value="NZ_JACTAB010000006.1"/>
</dbReference>
<name>A0ABU9E290_9FLAO</name>
<protein>
    <submittedName>
        <fullName evidence="1">Uncharacterized protein</fullName>
    </submittedName>
</protein>
<proteinExistence type="predicted"/>
<dbReference type="Proteomes" id="UP001491349">
    <property type="component" value="Unassembled WGS sequence"/>
</dbReference>
<comment type="caution">
    <text evidence="1">The sequence shown here is derived from an EMBL/GenBank/DDBJ whole genome shotgun (WGS) entry which is preliminary data.</text>
</comment>
<sequence length="62" mass="7424">MKRICIYPKDVQAITGKGERQSRNIVLEIKKKHNKEKHQPITIHEFCDYMNFDLEKVTPLIR</sequence>
<reference evidence="1 2" key="1">
    <citation type="submission" date="2024-04" db="EMBL/GenBank/DDBJ databases">
        <title>draft genome sequnece of Flavobacterium buctense JCM 30750.</title>
        <authorList>
            <person name="Kim D.-U."/>
        </authorList>
    </citation>
    <scope>NUCLEOTIDE SEQUENCE [LARGE SCALE GENOMIC DNA]</scope>
    <source>
        <strain evidence="1 2">JCM 30750</strain>
    </source>
</reference>
<dbReference type="EMBL" id="JBBPCB010000006">
    <property type="protein sequence ID" value="MEK8180774.1"/>
    <property type="molecule type" value="Genomic_DNA"/>
</dbReference>
<organism evidence="1 2">
    <name type="scientific">Flavobacterium buctense</name>
    <dbReference type="NCBI Taxonomy" id="1648146"/>
    <lineage>
        <taxon>Bacteria</taxon>
        <taxon>Pseudomonadati</taxon>
        <taxon>Bacteroidota</taxon>
        <taxon>Flavobacteriia</taxon>
        <taxon>Flavobacteriales</taxon>
        <taxon>Flavobacteriaceae</taxon>
        <taxon>Flavobacterium</taxon>
    </lineage>
</organism>
<keyword evidence="2" id="KW-1185">Reference proteome</keyword>